<dbReference type="RefSeq" id="WP_150937883.1">
    <property type="nucleotide sequence ID" value="NZ_WAAT01000032.1"/>
</dbReference>
<reference evidence="2 3" key="1">
    <citation type="submission" date="2019-09" db="EMBL/GenBank/DDBJ databases">
        <authorList>
            <person name="Cao W.R."/>
        </authorList>
    </citation>
    <scope>NUCLEOTIDE SEQUENCE [LARGE SCALE GENOMIC DNA]</scope>
    <source>
        <strain evidence="2 3">B1N29</strain>
    </source>
</reference>
<evidence type="ECO:0000313" key="3">
    <source>
        <dbReference type="Proteomes" id="UP000441333"/>
    </source>
</evidence>
<protein>
    <submittedName>
        <fullName evidence="2">DEAD/DEAH box helicase</fullName>
    </submittedName>
</protein>
<comment type="caution">
    <text evidence="2">The sequence shown here is derived from an EMBL/GenBank/DDBJ whole genome shotgun (WGS) entry which is preliminary data.</text>
</comment>
<evidence type="ECO:0000313" key="2">
    <source>
        <dbReference type="EMBL" id="KAB1068690.1"/>
    </source>
</evidence>
<dbReference type="PROSITE" id="PS51192">
    <property type="entry name" value="HELICASE_ATP_BIND_1"/>
    <property type="match status" value="1"/>
</dbReference>
<name>A0A6N6MIR6_9FLAO</name>
<dbReference type="Pfam" id="PF00270">
    <property type="entry name" value="DEAD"/>
    <property type="match status" value="1"/>
</dbReference>
<accession>A0A6N6MIR6</accession>
<dbReference type="InterPro" id="IPR014001">
    <property type="entry name" value="Helicase_ATP-bd"/>
</dbReference>
<keyword evidence="2" id="KW-0347">Helicase</keyword>
<dbReference type="InterPro" id="IPR011545">
    <property type="entry name" value="DEAD/DEAH_box_helicase_dom"/>
</dbReference>
<dbReference type="EMBL" id="WAAT01000032">
    <property type="protein sequence ID" value="KAB1068690.1"/>
    <property type="molecule type" value="Genomic_DNA"/>
</dbReference>
<dbReference type="Proteomes" id="UP000441333">
    <property type="component" value="Unassembled WGS sequence"/>
</dbReference>
<evidence type="ECO:0000259" key="1">
    <source>
        <dbReference type="PROSITE" id="PS51192"/>
    </source>
</evidence>
<keyword evidence="2" id="KW-0378">Hydrolase</keyword>
<dbReference type="SMART" id="SM00487">
    <property type="entry name" value="DEXDc"/>
    <property type="match status" value="1"/>
</dbReference>
<organism evidence="2 3">
    <name type="scientific">Pseudotamlana haliotis</name>
    <dbReference type="NCBI Taxonomy" id="2614804"/>
    <lineage>
        <taxon>Bacteria</taxon>
        <taxon>Pseudomonadati</taxon>
        <taxon>Bacteroidota</taxon>
        <taxon>Flavobacteriia</taxon>
        <taxon>Flavobacteriales</taxon>
        <taxon>Flavobacteriaceae</taxon>
        <taxon>Pseudotamlana</taxon>
    </lineage>
</organism>
<dbReference type="GO" id="GO:0005524">
    <property type="term" value="F:ATP binding"/>
    <property type="evidence" value="ECO:0007669"/>
    <property type="project" value="InterPro"/>
</dbReference>
<dbReference type="Gene3D" id="3.40.50.300">
    <property type="entry name" value="P-loop containing nucleotide triphosphate hydrolases"/>
    <property type="match status" value="1"/>
</dbReference>
<dbReference type="AlphaFoldDB" id="A0A6N6MIR6"/>
<dbReference type="GO" id="GO:0004386">
    <property type="term" value="F:helicase activity"/>
    <property type="evidence" value="ECO:0007669"/>
    <property type="project" value="UniProtKB-KW"/>
</dbReference>
<keyword evidence="3" id="KW-1185">Reference proteome</keyword>
<gene>
    <name evidence="2" type="ORF">F6U93_06105</name>
</gene>
<dbReference type="GO" id="GO:0003676">
    <property type="term" value="F:nucleic acid binding"/>
    <property type="evidence" value="ECO:0007669"/>
    <property type="project" value="InterPro"/>
</dbReference>
<feature type="domain" description="Helicase ATP-binding" evidence="1">
    <location>
        <begin position="30"/>
        <end position="201"/>
    </location>
</feature>
<dbReference type="PANTHER" id="PTHR47958">
    <property type="entry name" value="ATP-DEPENDENT RNA HELICASE DBP3"/>
    <property type="match status" value="1"/>
</dbReference>
<keyword evidence="2" id="KW-0547">Nucleotide-binding</keyword>
<proteinExistence type="predicted"/>
<sequence length="205" mass="23638">MSFKKYIEPLRDSLESKGFNEPLPFQKQILSKIKGGASLFCIAPNGSGKTTSIVISVIQKLKGKAVGDAPRALIFVENKQAALDLELEFNAFLRGTDLRVYCAYDEKNIDHQRDEIYNGVDVVIATPKRLNRIFYLNGINLNLLQMFIVEDAEFLFRNQNFAEVNRTPESIDRCQYLVFSDKFDSRFERWQDSFMFNTQTVKLKK</sequence>
<keyword evidence="2" id="KW-0067">ATP-binding</keyword>
<dbReference type="SUPFAM" id="SSF52540">
    <property type="entry name" value="P-loop containing nucleoside triphosphate hydrolases"/>
    <property type="match status" value="1"/>
</dbReference>
<dbReference type="InterPro" id="IPR027417">
    <property type="entry name" value="P-loop_NTPase"/>
</dbReference>